<dbReference type="PANTHER" id="PTHR37947:SF1">
    <property type="entry name" value="BLL2462 PROTEIN"/>
    <property type="match status" value="1"/>
</dbReference>
<protein>
    <submittedName>
        <fullName evidence="3">Glutamine amidotransferase</fullName>
    </submittedName>
</protein>
<evidence type="ECO:0000313" key="3">
    <source>
        <dbReference type="EMBL" id="MDR5655165.1"/>
    </source>
</evidence>
<gene>
    <name evidence="3" type="ORF">RGD00_21375</name>
</gene>
<keyword evidence="4" id="KW-1185">Reference proteome</keyword>
<dbReference type="SUPFAM" id="SSF52317">
    <property type="entry name" value="Class I glutamine amidotransferase-like"/>
    <property type="match status" value="1"/>
</dbReference>
<feature type="transmembrane region" description="Helical" evidence="1">
    <location>
        <begin position="661"/>
        <end position="679"/>
    </location>
</feature>
<keyword evidence="3" id="KW-0315">Glutamine amidotransferase</keyword>
<organism evidence="3 4">
    <name type="scientific">Ruixingdingia sedimenti</name>
    <dbReference type="NCBI Taxonomy" id="3073604"/>
    <lineage>
        <taxon>Bacteria</taxon>
        <taxon>Pseudomonadati</taxon>
        <taxon>Pseudomonadota</taxon>
        <taxon>Alphaproteobacteria</taxon>
        <taxon>Rhodobacterales</taxon>
        <taxon>Paracoccaceae</taxon>
        <taxon>Ruixingdingia</taxon>
    </lineage>
</organism>
<comment type="caution">
    <text evidence="3">The sequence shown here is derived from an EMBL/GenBank/DDBJ whole genome shotgun (WGS) entry which is preliminary data.</text>
</comment>
<proteinExistence type="predicted"/>
<dbReference type="EMBL" id="JAVKPH010000050">
    <property type="protein sequence ID" value="MDR5655165.1"/>
    <property type="molecule type" value="Genomic_DNA"/>
</dbReference>
<keyword evidence="1" id="KW-1133">Transmembrane helix</keyword>
<name>A0ABU1FE69_9RHOB</name>
<dbReference type="Proteomes" id="UP001247754">
    <property type="component" value="Unassembled WGS sequence"/>
</dbReference>
<dbReference type="PANTHER" id="PTHR37947">
    <property type="entry name" value="BLL2462 PROTEIN"/>
    <property type="match status" value="1"/>
</dbReference>
<dbReference type="InterPro" id="IPR029062">
    <property type="entry name" value="Class_I_gatase-like"/>
</dbReference>
<evidence type="ECO:0000256" key="1">
    <source>
        <dbReference type="SAM" id="Phobius"/>
    </source>
</evidence>
<keyword evidence="1" id="KW-0472">Membrane</keyword>
<reference evidence="3 4" key="1">
    <citation type="submission" date="2023-09" db="EMBL/GenBank/DDBJ databases">
        <title>Xinfangfangia sedmenti sp. nov., isolated the sedment.</title>
        <authorList>
            <person name="Xu L."/>
        </authorList>
    </citation>
    <scope>NUCLEOTIDE SEQUENCE [LARGE SCALE GENOMIC DNA]</scope>
    <source>
        <strain evidence="3 4">LG-4</strain>
    </source>
</reference>
<keyword evidence="1" id="KW-0812">Transmembrane</keyword>
<evidence type="ECO:0000313" key="4">
    <source>
        <dbReference type="Proteomes" id="UP001247754"/>
    </source>
</evidence>
<feature type="transmembrane region" description="Helical" evidence="1">
    <location>
        <begin position="12"/>
        <end position="32"/>
    </location>
</feature>
<evidence type="ECO:0000259" key="2">
    <source>
        <dbReference type="Pfam" id="PF07090"/>
    </source>
</evidence>
<feature type="domain" description="Putative glutamine amidotransferase" evidence="2">
    <location>
        <begin position="352"/>
        <end position="487"/>
    </location>
</feature>
<dbReference type="InterPro" id="IPR010768">
    <property type="entry name" value="GATase1-like"/>
</dbReference>
<dbReference type="Pfam" id="PF07090">
    <property type="entry name" value="GATase1_like"/>
    <property type="match status" value="1"/>
</dbReference>
<sequence length="688" mass="73543">MSGVVIFDPLIGWPWLAGLAVLAVLALALAFWRGLAGGWLRALAAAAVLLAIANPALQREDRTALSDIVVVVVDDSASQRLSDRADQTAAALARVESALAALGNTETRVVRVPDGQGDEGTRAMTALAEVLAELPRARVAGAIVISDGQIHDAGLAPDLPAPLHLLLTGREADWDRRLIVRNAPAFAILGEPVTLTLRVEDQGAVPAALRGAARLSFAVDGGDPVTVTVPVGEDMELPVTLPHGGINVLRFAVEAAEGELTDRNNAAVAQINGLRDRLRVLLVSGEPHAGERVWRNLLKSDASVDLVHFTILRPPEKQDGVPVSELSLIAFPTRELFVDKIDEFDLIVFDRYRRRGILPNSYLENVRDYARKGGAVLVAAGPEFGGAESLWRSPLAEILPVTPSSRVMEQGYRPALTDIGRRHPVTAGLDAQGPEGGWGRWFRQIDMAATGGSVVMTGVDDRPLLVLDRVGEGRVAMLASDHAWLWGRGYEGGGPQLELLRRLAHWMMKEPELEEETLTAAAEGRRVTITRRTLGEGPGPVTVTGPDGATVSLTLDEAAPGTWQVQWDAPDMGFYRMREGDLETVFALGPAAPREFVETIASAGPLAAALAATRGGSPRLENGTPDIRRVAEGRVAAGRGWIGITPRGAYVTEDLRITPLLPPWAMLLAIAALALAAWLREGRRRAAG</sequence>
<accession>A0ABU1FE69</accession>
<dbReference type="Gene3D" id="3.40.50.880">
    <property type="match status" value="1"/>
</dbReference>
<dbReference type="RefSeq" id="WP_310459275.1">
    <property type="nucleotide sequence ID" value="NZ_JAVKPH010000050.1"/>
</dbReference>
<feature type="transmembrane region" description="Helical" evidence="1">
    <location>
        <begin position="39"/>
        <end position="57"/>
    </location>
</feature>